<reference evidence="11 12" key="1">
    <citation type="submission" date="2019-12" db="EMBL/GenBank/DDBJ databases">
        <authorList>
            <person name="Santos-Garcia D."/>
            <person name="Santos-Garcia D."/>
            <person name="Santos-Garcia D."/>
        </authorList>
    </citation>
    <scope>NUCLEOTIDE SEQUENCE [LARGE SCALE GENOMIC DNA]</scope>
    <source>
        <strain evidence="11">PeMo</strain>
    </source>
</reference>
<dbReference type="InterPro" id="IPR022893">
    <property type="entry name" value="Shikimate_DH_fam"/>
</dbReference>
<keyword evidence="12" id="KW-1185">Reference proteome</keyword>
<comment type="caution">
    <text evidence="8">Lacks conserved residue(s) required for the propagation of feature annotation.</text>
</comment>
<dbReference type="SUPFAM" id="SSF53223">
    <property type="entry name" value="Aminoacid dehydrogenase-like, N-terminal domain"/>
    <property type="match status" value="1"/>
</dbReference>
<organism evidence="11 12">
    <name type="scientific">Candidatus Portiera aleyrodidarum</name>
    <name type="common">primary endosymbiont of Bemisia tabaci</name>
    <dbReference type="NCBI Taxonomy" id="91844"/>
    <lineage>
        <taxon>Bacteria</taxon>
        <taxon>Pseudomonadati</taxon>
        <taxon>Pseudomonadota</taxon>
        <taxon>Gammaproteobacteria</taxon>
        <taxon>Candidatus Johnevansiales</taxon>
        <taxon>Candidatus Johnevansiaceae</taxon>
        <taxon>Candidatus Portiera</taxon>
    </lineage>
</organism>
<evidence type="ECO:0000313" key="11">
    <source>
        <dbReference type="EMBL" id="CAA3707341.1"/>
    </source>
</evidence>
<feature type="binding site" evidence="8">
    <location>
        <begin position="128"/>
        <end position="132"/>
    </location>
    <ligand>
        <name>NADP(+)</name>
        <dbReference type="ChEBI" id="CHEBI:58349"/>
    </ligand>
</feature>
<evidence type="ECO:0000256" key="1">
    <source>
        <dbReference type="ARBA" id="ARBA00004871"/>
    </source>
</evidence>
<accession>A0A6S6S4Q5</accession>
<dbReference type="InterPro" id="IPR046346">
    <property type="entry name" value="Aminoacid_DH-like_N_sf"/>
</dbReference>
<dbReference type="GO" id="GO:0009423">
    <property type="term" value="P:chorismate biosynthetic process"/>
    <property type="evidence" value="ECO:0007669"/>
    <property type="project" value="UniProtKB-UniRule"/>
</dbReference>
<dbReference type="NCBIfam" id="NF001310">
    <property type="entry name" value="PRK00258.1-2"/>
    <property type="match status" value="1"/>
</dbReference>
<dbReference type="Pfam" id="PF01488">
    <property type="entry name" value="Shikimate_DH"/>
    <property type="match status" value="1"/>
</dbReference>
<protein>
    <recommendedName>
        <fullName evidence="2 8">Shikimate dehydrogenase (NADP(+))</fullName>
        <shortName evidence="8">SDH</shortName>
        <ecNumber evidence="2 8">1.1.1.25</ecNumber>
    </recommendedName>
</protein>
<comment type="subunit">
    <text evidence="8">Homodimer.</text>
</comment>
<dbReference type="EC" id="1.1.1.25" evidence="2 8"/>
<dbReference type="InterPro" id="IPR006151">
    <property type="entry name" value="Shikm_DH/Glu-tRNA_Rdtase"/>
</dbReference>
<feature type="domain" description="Quinate/shikimate 5-dehydrogenase/glutamyl-tRNA reductase" evidence="9">
    <location>
        <begin position="119"/>
        <end position="193"/>
    </location>
</feature>
<comment type="similarity">
    <text evidence="8">Belongs to the shikimate dehydrogenase family.</text>
</comment>
<feature type="active site" description="Proton acceptor" evidence="8">
    <location>
        <position position="68"/>
    </location>
</feature>
<dbReference type="CDD" id="cd01065">
    <property type="entry name" value="NAD_bind_Shikimate_DH"/>
    <property type="match status" value="1"/>
</dbReference>
<feature type="binding site" evidence="8">
    <location>
        <position position="246"/>
    </location>
    <ligand>
        <name>shikimate</name>
        <dbReference type="ChEBI" id="CHEBI:36208"/>
    </ligand>
</feature>
<dbReference type="Proteomes" id="UP000510842">
    <property type="component" value="Chromosome"/>
</dbReference>
<proteinExistence type="inferred from homology"/>
<feature type="binding site" evidence="8">
    <location>
        <position position="216"/>
    </location>
    <ligand>
        <name>NADP(+)</name>
        <dbReference type="ChEBI" id="CHEBI:58349"/>
    </ligand>
</feature>
<evidence type="ECO:0000256" key="3">
    <source>
        <dbReference type="ARBA" id="ARBA00022605"/>
    </source>
</evidence>
<feature type="binding site" evidence="8">
    <location>
        <begin position="152"/>
        <end position="157"/>
    </location>
    <ligand>
        <name>NADP(+)</name>
        <dbReference type="ChEBI" id="CHEBI:58349"/>
    </ligand>
</feature>
<dbReference type="PANTHER" id="PTHR21089">
    <property type="entry name" value="SHIKIMATE DEHYDROGENASE"/>
    <property type="match status" value="1"/>
</dbReference>
<comment type="function">
    <text evidence="8">Involved in the biosynthesis of the chorismate, which leads to the biosynthesis of aromatic amino acids. Catalyzes the reversible NADPH linked reduction of 3-dehydroshikimate (DHSA) to yield shikimate (SA).</text>
</comment>
<evidence type="ECO:0000256" key="4">
    <source>
        <dbReference type="ARBA" id="ARBA00022857"/>
    </source>
</evidence>
<dbReference type="Gene3D" id="3.40.50.720">
    <property type="entry name" value="NAD(P)-binding Rossmann-like Domain"/>
    <property type="match status" value="1"/>
</dbReference>
<dbReference type="GO" id="GO:0050661">
    <property type="term" value="F:NADP binding"/>
    <property type="evidence" value="ECO:0007669"/>
    <property type="project" value="InterPro"/>
</dbReference>
<feature type="binding site" evidence="8">
    <location>
        <position position="104"/>
    </location>
    <ligand>
        <name>shikimate</name>
        <dbReference type="ChEBI" id="CHEBI:36208"/>
    </ligand>
</feature>
<feature type="binding site" evidence="8">
    <location>
        <position position="89"/>
    </location>
    <ligand>
        <name>shikimate</name>
        <dbReference type="ChEBI" id="CHEBI:36208"/>
    </ligand>
</feature>
<dbReference type="GO" id="GO:0009073">
    <property type="term" value="P:aromatic amino acid family biosynthetic process"/>
    <property type="evidence" value="ECO:0007669"/>
    <property type="project" value="UniProtKB-KW"/>
</dbReference>
<dbReference type="AlphaFoldDB" id="A0A6S6S4Q5"/>
<dbReference type="GO" id="GO:0005829">
    <property type="term" value="C:cytosol"/>
    <property type="evidence" value="ECO:0007669"/>
    <property type="project" value="TreeGrafter"/>
</dbReference>
<feature type="binding site" evidence="8">
    <location>
        <position position="239"/>
    </location>
    <ligand>
        <name>NADP(+)</name>
        <dbReference type="ChEBI" id="CHEBI:58349"/>
    </ligand>
</feature>
<keyword evidence="5 8" id="KW-0560">Oxidoreductase</keyword>
<keyword evidence="3 8" id="KW-0028">Amino-acid biosynthesis</keyword>
<evidence type="ECO:0000256" key="8">
    <source>
        <dbReference type="HAMAP-Rule" id="MF_00222"/>
    </source>
</evidence>
<dbReference type="RefSeq" id="WP_180824885.1">
    <property type="nucleotide sequence ID" value="NZ_LR744089.1"/>
</dbReference>
<evidence type="ECO:0000256" key="7">
    <source>
        <dbReference type="ARBA" id="ARBA00049442"/>
    </source>
</evidence>
<feature type="binding site" evidence="8">
    <location>
        <begin position="16"/>
        <end position="18"/>
    </location>
    <ligand>
        <name>shikimate</name>
        <dbReference type="ChEBI" id="CHEBI:36208"/>
    </ligand>
</feature>
<dbReference type="PANTHER" id="PTHR21089:SF1">
    <property type="entry name" value="BIFUNCTIONAL 3-DEHYDROQUINATE DEHYDRATASE_SHIKIMATE DEHYDROGENASE, CHLOROPLASTIC"/>
    <property type="match status" value="1"/>
</dbReference>
<dbReference type="Gene3D" id="3.40.50.10860">
    <property type="entry name" value="Leucine Dehydrogenase, chain A, domain 1"/>
    <property type="match status" value="1"/>
</dbReference>
<keyword evidence="4 8" id="KW-0521">NADP</keyword>
<keyword evidence="6 8" id="KW-0057">Aromatic amino acid biosynthesis</keyword>
<dbReference type="NCBIfam" id="TIGR00507">
    <property type="entry name" value="aroE"/>
    <property type="match status" value="1"/>
</dbReference>
<evidence type="ECO:0000256" key="6">
    <source>
        <dbReference type="ARBA" id="ARBA00023141"/>
    </source>
</evidence>
<dbReference type="SUPFAM" id="SSF51735">
    <property type="entry name" value="NAD(P)-binding Rossmann-fold domains"/>
    <property type="match status" value="1"/>
</dbReference>
<dbReference type="Pfam" id="PF08501">
    <property type="entry name" value="Shikimate_dh_N"/>
    <property type="match status" value="1"/>
</dbReference>
<gene>
    <name evidence="8 11" type="primary">aroE</name>
    <name evidence="11" type="ORF">PEMO_0213</name>
</gene>
<dbReference type="GO" id="GO:0008652">
    <property type="term" value="P:amino acid biosynthetic process"/>
    <property type="evidence" value="ECO:0007669"/>
    <property type="project" value="UniProtKB-KW"/>
</dbReference>
<dbReference type="InterPro" id="IPR011342">
    <property type="entry name" value="Shikimate_DH"/>
</dbReference>
<name>A0A6S6S4Q5_9GAMM</name>
<dbReference type="InterPro" id="IPR013708">
    <property type="entry name" value="Shikimate_DH-bd_N"/>
</dbReference>
<dbReference type="GO" id="GO:0019632">
    <property type="term" value="P:shikimate metabolic process"/>
    <property type="evidence" value="ECO:0007669"/>
    <property type="project" value="InterPro"/>
</dbReference>
<evidence type="ECO:0000256" key="2">
    <source>
        <dbReference type="ARBA" id="ARBA00012962"/>
    </source>
</evidence>
<sequence>MKKKLICVFGKPIKHSLSPIIHSYFGKKNNIFLYYKAINIINKKKFKQEWIKLLKCGGIGINITIPYKQYAIKIANKISYRAKIAGAVNTLIINKTNIYGDTTDGVGLIRDFNRLKIKILNKRILLLGAGGAINSIIQQLLDLGPNKIYLVNRTLVKCKDIINRFNLNNIIKFCKYEELKNKKSFDVIINGTSLSIKKDKIFLYKNIFKNTIAYDLMYSKRMTNFLKFAKTNNAKIYDGLGMLIEQGAETYFLLNNIRPNTKNLHRILRIMLNNNGLVNDKNY</sequence>
<dbReference type="UniPathway" id="UPA00053">
    <property type="reaction ID" value="UER00087"/>
</dbReference>
<feature type="domain" description="Shikimate dehydrogenase substrate binding N-terminal" evidence="10">
    <location>
        <begin position="8"/>
        <end position="91"/>
    </location>
</feature>
<feature type="binding site" evidence="8">
    <location>
        <position position="64"/>
    </location>
    <ligand>
        <name>shikimate</name>
        <dbReference type="ChEBI" id="CHEBI:36208"/>
    </ligand>
</feature>
<evidence type="ECO:0000259" key="9">
    <source>
        <dbReference type="Pfam" id="PF01488"/>
    </source>
</evidence>
<comment type="catalytic activity">
    <reaction evidence="7 8">
        <text>shikimate + NADP(+) = 3-dehydroshikimate + NADPH + H(+)</text>
        <dbReference type="Rhea" id="RHEA:17737"/>
        <dbReference type="ChEBI" id="CHEBI:15378"/>
        <dbReference type="ChEBI" id="CHEBI:16630"/>
        <dbReference type="ChEBI" id="CHEBI:36208"/>
        <dbReference type="ChEBI" id="CHEBI:57783"/>
        <dbReference type="ChEBI" id="CHEBI:58349"/>
        <dbReference type="EC" id="1.1.1.25"/>
    </reaction>
</comment>
<dbReference type="EMBL" id="LR744089">
    <property type="protein sequence ID" value="CAA3707341.1"/>
    <property type="molecule type" value="Genomic_DNA"/>
</dbReference>
<comment type="pathway">
    <text evidence="1 8">Metabolic intermediate biosynthesis; chorismate biosynthesis; chorismate from D-erythrose 4-phosphate and phosphoenolpyruvate: step 4/7.</text>
</comment>
<dbReference type="InterPro" id="IPR036291">
    <property type="entry name" value="NAD(P)-bd_dom_sf"/>
</dbReference>
<dbReference type="HAMAP" id="MF_00222">
    <property type="entry name" value="Shikimate_DH_AroE"/>
    <property type="match status" value="1"/>
</dbReference>
<feature type="binding site" evidence="8">
    <location>
        <position position="218"/>
    </location>
    <ligand>
        <name>shikimate</name>
        <dbReference type="ChEBI" id="CHEBI:36208"/>
    </ligand>
</feature>
<evidence type="ECO:0000259" key="10">
    <source>
        <dbReference type="Pfam" id="PF08501"/>
    </source>
</evidence>
<dbReference type="GO" id="GO:0004764">
    <property type="term" value="F:shikimate 3-dehydrogenase (NADP+) activity"/>
    <property type="evidence" value="ECO:0007669"/>
    <property type="project" value="UniProtKB-UniRule"/>
</dbReference>
<evidence type="ECO:0000256" key="5">
    <source>
        <dbReference type="ARBA" id="ARBA00023002"/>
    </source>
</evidence>
<evidence type="ECO:0000313" key="12">
    <source>
        <dbReference type="Proteomes" id="UP000510842"/>
    </source>
</evidence>